<proteinExistence type="predicted"/>
<keyword evidence="4" id="KW-0175">Coiled coil</keyword>
<protein>
    <submittedName>
        <fullName evidence="6">Uncharacterized protein</fullName>
    </submittedName>
</protein>
<dbReference type="PROSITE" id="PS50297">
    <property type="entry name" value="ANK_REP_REGION"/>
    <property type="match status" value="4"/>
</dbReference>
<gene>
    <name evidence="6" type="ORF">OEZ85_010783</name>
</gene>
<evidence type="ECO:0000256" key="5">
    <source>
        <dbReference type="SAM" id="MobiDB-lite"/>
    </source>
</evidence>
<keyword evidence="7" id="KW-1185">Reference proteome</keyword>
<accession>A0ABY8TNB1</accession>
<keyword evidence="1" id="KW-0677">Repeat</keyword>
<keyword evidence="2 3" id="KW-0040">ANK repeat</keyword>
<feature type="coiled-coil region" evidence="4">
    <location>
        <begin position="1156"/>
        <end position="1186"/>
    </location>
</feature>
<evidence type="ECO:0000256" key="3">
    <source>
        <dbReference type="PROSITE-ProRule" id="PRU00023"/>
    </source>
</evidence>
<dbReference type="Proteomes" id="UP001244341">
    <property type="component" value="Chromosome 2b"/>
</dbReference>
<evidence type="ECO:0000256" key="2">
    <source>
        <dbReference type="ARBA" id="ARBA00023043"/>
    </source>
</evidence>
<reference evidence="6 7" key="1">
    <citation type="submission" date="2023-05" db="EMBL/GenBank/DDBJ databases">
        <title>A 100% complete, gapless, phased diploid assembly of the Scenedesmus obliquus UTEX 3031 genome.</title>
        <authorList>
            <person name="Biondi T.C."/>
            <person name="Hanschen E.R."/>
            <person name="Kwon T."/>
            <person name="Eng W."/>
            <person name="Kruse C.P.S."/>
            <person name="Koehler S.I."/>
            <person name="Kunde Y."/>
            <person name="Gleasner C.D."/>
            <person name="You Mak K.T."/>
            <person name="Polle J."/>
            <person name="Hovde B.T."/>
            <person name="Starkenburg S.R."/>
        </authorList>
    </citation>
    <scope>NUCLEOTIDE SEQUENCE [LARGE SCALE GENOMIC DNA]</scope>
    <source>
        <strain evidence="6 7">DOE0152z</strain>
    </source>
</reference>
<feature type="repeat" description="ANK" evidence="3">
    <location>
        <begin position="870"/>
        <end position="902"/>
    </location>
</feature>
<dbReference type="InterPro" id="IPR036770">
    <property type="entry name" value="Ankyrin_rpt-contain_sf"/>
</dbReference>
<dbReference type="PRINTS" id="PR01415">
    <property type="entry name" value="ANKYRIN"/>
</dbReference>
<evidence type="ECO:0000256" key="4">
    <source>
        <dbReference type="SAM" id="Coils"/>
    </source>
</evidence>
<dbReference type="EMBL" id="CP126209">
    <property type="protein sequence ID" value="WIA10600.1"/>
    <property type="molecule type" value="Genomic_DNA"/>
</dbReference>
<dbReference type="Gene3D" id="1.25.40.20">
    <property type="entry name" value="Ankyrin repeat-containing domain"/>
    <property type="match status" value="2"/>
</dbReference>
<feature type="compositionally biased region" description="Low complexity" evidence="5">
    <location>
        <begin position="1032"/>
        <end position="1072"/>
    </location>
</feature>
<evidence type="ECO:0000313" key="6">
    <source>
        <dbReference type="EMBL" id="WIA10600.1"/>
    </source>
</evidence>
<evidence type="ECO:0000313" key="7">
    <source>
        <dbReference type="Proteomes" id="UP001244341"/>
    </source>
</evidence>
<dbReference type="PANTHER" id="PTHR24171">
    <property type="entry name" value="ANKYRIN REPEAT DOMAIN-CONTAINING PROTEIN 39-RELATED"/>
    <property type="match status" value="1"/>
</dbReference>
<dbReference type="SUPFAM" id="SSF48403">
    <property type="entry name" value="Ankyrin repeat"/>
    <property type="match status" value="1"/>
</dbReference>
<feature type="repeat" description="ANK" evidence="3">
    <location>
        <begin position="1002"/>
        <end position="1034"/>
    </location>
</feature>
<dbReference type="PROSITE" id="PS50088">
    <property type="entry name" value="ANK_REPEAT"/>
    <property type="match status" value="4"/>
</dbReference>
<organism evidence="6 7">
    <name type="scientific">Tetradesmus obliquus</name>
    <name type="common">Green alga</name>
    <name type="synonym">Acutodesmus obliquus</name>
    <dbReference type="NCBI Taxonomy" id="3088"/>
    <lineage>
        <taxon>Eukaryota</taxon>
        <taxon>Viridiplantae</taxon>
        <taxon>Chlorophyta</taxon>
        <taxon>core chlorophytes</taxon>
        <taxon>Chlorophyceae</taxon>
        <taxon>CS clade</taxon>
        <taxon>Sphaeropleales</taxon>
        <taxon>Scenedesmaceae</taxon>
        <taxon>Tetradesmus</taxon>
    </lineage>
</organism>
<feature type="repeat" description="ANK" evidence="3">
    <location>
        <begin position="967"/>
        <end position="999"/>
    </location>
</feature>
<dbReference type="Pfam" id="PF12796">
    <property type="entry name" value="Ank_2"/>
    <property type="match status" value="2"/>
</dbReference>
<dbReference type="SMART" id="SM00248">
    <property type="entry name" value="ANK"/>
    <property type="match status" value="7"/>
</dbReference>
<sequence>MSRLNAAPGVMPTTAAGSAVAGAVGGLVRRPPQPAAALMHQHHDRMVVFLASLVTYPFAFLLTQAAAAAGAAGLPGGVGGGSIDTRKRLADFPEGAAIADLESWCREPVYSSWWREVLGRALLLLRELALTYLPYEAVQAALTHPMVLRFLGVPLAGTPPLAELVEGFMPRAQQLLADGAPHVALEELQRRVLPSVEALKALCTTRHHHTVPVLQVALDELQRRVLPSVEALKASLEARHRLSRGPTPLERLDWITSISRTASFFFFSWLRGLARLCTYISSILSVLSGALSFTVVPSIILSAFSAAAGIGQLLLTGTADLLEPAVNGVLALTETSKDTAASMSGASPVCSRNLPPATVEQLEAFFTGQLAQVSGLINRPEIPRLAGAKQPLLVKAYDLGLIDALGRTEGRAVRELLAAAQSQGVLHMLLRGGSRAAVAATAFDVPGVLAAADELARGLAGRLLPGFVGGGGTYARQLFRRDGFFAYADERQAQMALVLLCRLLSWLHLGSVVAPGSADCLHFVLVLGEAQAGKASLFQQLVAAPPEYAGQLGGSGTSGAPGGLGSGGVTSRSGELKGVFRPTSQAVTHSLAAAGGVPGCPHGDPPAVDMRPLADSANVYVCVFPGLHSHDAATSRLSNSLARTLGGFASAVVFLVHPGSEPAPDKLAVLAGPLAAGRQCLVAINGPGRVKSLAAAAAGGGDAGVVLPGASTPLESLRGRWQAAAEAFCAGRGLPASLLGVVVSELQEEAEVPPGVHKLKQVQDWVVNTVVTTVRGLPLDQMPGTFLAAEAATAEGQQAAQPDNLSKEEALRQASSSGDVAEVHELLASGADPNAADVEGWTALHWACGQAEVARVLLDAGAWVDARDRHGKTTLHWAATEGHQEVAAVLLACGADVHALDNDMWTPLQWAHEHAGVVQLLLGAGAEPNAVDKFGKTCLHWAAQDGKNDVVRLLLAAGAAPNKADHDGMTPLHWGSVGGQTEAMQLLLDSGSAASLETQDSQGLTPLCWAAYNGHEHAVRLLLQRARQVSQQQQQQQGAQPHGHQQQQQQQQQQQALQQQQQQQQQQQAAADGADEPPAPAAAGSGYNEATLRAAATAASRHGHVGVFAFLVLEIAESYSLSHASDAQLRDLIQGPAAPAPADTALAVIAQCLSDRRWMERQQQQLQQQREALQREREELDALRTGVQHLIVQGAGVVSRALHVAAAPDSDR</sequence>
<feature type="repeat" description="ANK" evidence="3">
    <location>
        <begin position="934"/>
        <end position="966"/>
    </location>
</feature>
<dbReference type="Pfam" id="PF00023">
    <property type="entry name" value="Ank"/>
    <property type="match status" value="1"/>
</dbReference>
<evidence type="ECO:0000256" key="1">
    <source>
        <dbReference type="ARBA" id="ARBA00022737"/>
    </source>
</evidence>
<feature type="region of interest" description="Disordered" evidence="5">
    <location>
        <begin position="1032"/>
        <end position="1085"/>
    </location>
</feature>
<name>A0ABY8TNB1_TETOB</name>
<dbReference type="InterPro" id="IPR002110">
    <property type="entry name" value="Ankyrin_rpt"/>
</dbReference>